<comment type="similarity">
    <text evidence="2">Belongs to the alliinase family.</text>
</comment>
<dbReference type="Gene3D" id="3.40.640.10">
    <property type="entry name" value="Type I PLP-dependent aspartate aminotransferase-like (Major domain)"/>
    <property type="match status" value="1"/>
</dbReference>
<comment type="cofactor">
    <cofactor evidence="1">
        <name>pyridoxal 5'-phosphate</name>
        <dbReference type="ChEBI" id="CHEBI:597326"/>
    </cofactor>
</comment>
<keyword evidence="6" id="KW-1185">Reference proteome</keyword>
<sequence>MYQSFWREMGSQADHAVPGWQSISYFSDVSNVCWFMEPEFASEVRRLHNLVGNAVASEDHFIIVGNGSTQLIQAALYALSPADAPDPISVVSEPPYYSGYPALTNFLRSPLYRWAGDAKSFQGDTYIEFVCYPNNPDGLMNEAVLNSPNGKTIHDLAYYWPQYTAITHTADHDIMLFTVSKSTGHAGTRLGWALVKDEAVAKKMTKFIELNTIGVSKDSQLRAAKILKAVSDGYEIPNPHKEHKLFDFGRQILSRRWYELREAVKDSGIFTLPDSQLAPCKFSGKMTENFPGFAWLKCEKEGADCESLLRDHKIVVRSGVLFGAGPSYARVSMLDADATFDLFVERLRTIN</sequence>
<dbReference type="AlphaFoldDB" id="A0AAQ3K6G8"/>
<dbReference type="SUPFAM" id="SSF53383">
    <property type="entry name" value="PLP-dependent transferases"/>
    <property type="match status" value="1"/>
</dbReference>
<dbReference type="Proteomes" id="UP001327560">
    <property type="component" value="Chromosome 3"/>
</dbReference>
<evidence type="ECO:0000256" key="3">
    <source>
        <dbReference type="ARBA" id="ARBA00022898"/>
    </source>
</evidence>
<dbReference type="EMBL" id="CP136892">
    <property type="protein sequence ID" value="WOL02958.1"/>
    <property type="molecule type" value="Genomic_DNA"/>
</dbReference>
<dbReference type="InterPro" id="IPR006948">
    <property type="entry name" value="Alliinase_C"/>
</dbReference>
<dbReference type="Gene3D" id="3.90.1150.10">
    <property type="entry name" value="Aspartate Aminotransferase, domain 1"/>
    <property type="match status" value="1"/>
</dbReference>
<name>A0AAQ3K6G8_9LILI</name>
<reference evidence="5 6" key="1">
    <citation type="submission" date="2023-10" db="EMBL/GenBank/DDBJ databases">
        <title>Chromosome-scale genome assembly provides insights into flower coloration mechanisms of Canna indica.</title>
        <authorList>
            <person name="Li C."/>
        </authorList>
    </citation>
    <scope>NUCLEOTIDE SEQUENCE [LARGE SCALE GENOMIC DNA]</scope>
    <source>
        <tissue evidence="5">Flower</tissue>
    </source>
</reference>
<dbReference type="GO" id="GO:0016846">
    <property type="term" value="F:carbon-sulfur lyase activity"/>
    <property type="evidence" value="ECO:0007669"/>
    <property type="project" value="InterPro"/>
</dbReference>
<proteinExistence type="inferred from homology"/>
<accession>A0AAQ3K6G8</accession>
<dbReference type="GO" id="GO:0008483">
    <property type="term" value="F:transaminase activity"/>
    <property type="evidence" value="ECO:0007669"/>
    <property type="project" value="TreeGrafter"/>
</dbReference>
<dbReference type="GO" id="GO:0006520">
    <property type="term" value="P:amino acid metabolic process"/>
    <property type="evidence" value="ECO:0007669"/>
    <property type="project" value="TreeGrafter"/>
</dbReference>
<evidence type="ECO:0000256" key="1">
    <source>
        <dbReference type="ARBA" id="ARBA00001933"/>
    </source>
</evidence>
<dbReference type="InterPro" id="IPR015424">
    <property type="entry name" value="PyrdxlP-dep_Trfase"/>
</dbReference>
<dbReference type="PANTHER" id="PTHR43795">
    <property type="entry name" value="BIFUNCTIONAL ASPARTATE AMINOTRANSFERASE AND GLUTAMATE/ASPARTATE-PREPHENATE AMINOTRANSFERASE-RELATED"/>
    <property type="match status" value="1"/>
</dbReference>
<keyword evidence="3" id="KW-0663">Pyridoxal phosphate</keyword>
<evidence type="ECO:0000313" key="6">
    <source>
        <dbReference type="Proteomes" id="UP001327560"/>
    </source>
</evidence>
<dbReference type="PANTHER" id="PTHR43795:SF22">
    <property type="entry name" value="TRYPTOPHAN AMINOTRANSFERASE-RELATED PROTEIN 2"/>
    <property type="match status" value="1"/>
</dbReference>
<protein>
    <recommendedName>
        <fullName evidence="4">Alliinase C-terminal domain-containing protein</fullName>
    </recommendedName>
</protein>
<dbReference type="InterPro" id="IPR050478">
    <property type="entry name" value="Ethylene_sulfur-biosynth"/>
</dbReference>
<dbReference type="Pfam" id="PF04864">
    <property type="entry name" value="Alliinase_C"/>
    <property type="match status" value="1"/>
</dbReference>
<feature type="domain" description="Alliinase C-terminal" evidence="4">
    <location>
        <begin position="1"/>
        <end position="350"/>
    </location>
</feature>
<organism evidence="5 6">
    <name type="scientific">Canna indica</name>
    <name type="common">Indian-shot</name>
    <dbReference type="NCBI Taxonomy" id="4628"/>
    <lineage>
        <taxon>Eukaryota</taxon>
        <taxon>Viridiplantae</taxon>
        <taxon>Streptophyta</taxon>
        <taxon>Embryophyta</taxon>
        <taxon>Tracheophyta</taxon>
        <taxon>Spermatophyta</taxon>
        <taxon>Magnoliopsida</taxon>
        <taxon>Liliopsida</taxon>
        <taxon>Zingiberales</taxon>
        <taxon>Cannaceae</taxon>
        <taxon>Canna</taxon>
    </lineage>
</organism>
<evidence type="ECO:0000259" key="4">
    <source>
        <dbReference type="Pfam" id="PF04864"/>
    </source>
</evidence>
<dbReference type="InterPro" id="IPR015422">
    <property type="entry name" value="PyrdxlP-dep_Trfase_small"/>
</dbReference>
<dbReference type="InterPro" id="IPR015421">
    <property type="entry name" value="PyrdxlP-dep_Trfase_major"/>
</dbReference>
<gene>
    <name evidence="5" type="ORF">Cni_G11677</name>
</gene>
<evidence type="ECO:0000313" key="5">
    <source>
        <dbReference type="EMBL" id="WOL02958.1"/>
    </source>
</evidence>
<evidence type="ECO:0000256" key="2">
    <source>
        <dbReference type="ARBA" id="ARBA00006312"/>
    </source>
</evidence>
<dbReference type="CDD" id="cd00609">
    <property type="entry name" value="AAT_like"/>
    <property type="match status" value="1"/>
</dbReference>